<gene>
    <name evidence="2" type="ORF">ME5_00728</name>
</gene>
<dbReference type="HOGENOM" id="CLU_2697117_0_0_5"/>
<protein>
    <submittedName>
        <fullName evidence="2">Uncharacterized protein</fullName>
    </submittedName>
</protein>
<organism evidence="2 3">
    <name type="scientific">Bartonella tamiae Th239</name>
    <dbReference type="NCBI Taxonomy" id="1094558"/>
    <lineage>
        <taxon>Bacteria</taxon>
        <taxon>Pseudomonadati</taxon>
        <taxon>Pseudomonadota</taxon>
        <taxon>Alphaproteobacteria</taxon>
        <taxon>Hyphomicrobiales</taxon>
        <taxon>Bartonellaceae</taxon>
        <taxon>Bartonella</taxon>
    </lineage>
</organism>
<dbReference type="AlphaFoldDB" id="J1JYZ2"/>
<dbReference type="STRING" id="1094558.ME5_00728"/>
<dbReference type="RefSeq" id="WP_008038524.1">
    <property type="nucleotide sequence ID" value="NZ_JH725147.1"/>
</dbReference>
<reference evidence="2 3" key="1">
    <citation type="submission" date="2012-03" db="EMBL/GenBank/DDBJ databases">
        <title>The Genome Sequence of Bartonella tamiae Th239.</title>
        <authorList>
            <consortium name="The Broad Institute Genome Sequencing Platform"/>
            <consortium name="The Broad Institute Genome Sequencing Center for Infectious Disease"/>
            <person name="Feldgarden M."/>
            <person name="Kirby J."/>
            <person name="Kosoy M."/>
            <person name="Birtles R."/>
            <person name="Probert W.S."/>
            <person name="Chiaraviglio L."/>
            <person name="Young S.K."/>
            <person name="Zeng Q."/>
            <person name="Gargeya S."/>
            <person name="Fitzgerald M."/>
            <person name="Haas B."/>
            <person name="Abouelleil A."/>
            <person name="Alvarado L."/>
            <person name="Arachchi H.M."/>
            <person name="Berlin A."/>
            <person name="Chapman S.B."/>
            <person name="Gearin G."/>
            <person name="Goldberg J."/>
            <person name="Griggs A."/>
            <person name="Gujja S."/>
            <person name="Hansen M."/>
            <person name="Heiman D."/>
            <person name="Howarth C."/>
            <person name="Larimer J."/>
            <person name="Lui A."/>
            <person name="MacDonald P.J.P."/>
            <person name="McCowen C."/>
            <person name="Montmayeur A."/>
            <person name="Murphy C."/>
            <person name="Neiman D."/>
            <person name="Pearson M."/>
            <person name="Priest M."/>
            <person name="Roberts A."/>
            <person name="Saif S."/>
            <person name="Shea T."/>
            <person name="Sisk P."/>
            <person name="Stolte C."/>
            <person name="Sykes S."/>
            <person name="Wortman J."/>
            <person name="Nusbaum C."/>
            <person name="Birren B."/>
        </authorList>
    </citation>
    <scope>NUCLEOTIDE SEQUENCE [LARGE SCALE GENOMIC DNA]</scope>
    <source>
        <strain evidence="2 3">Th239</strain>
    </source>
</reference>
<evidence type="ECO:0000256" key="1">
    <source>
        <dbReference type="SAM" id="MobiDB-lite"/>
    </source>
</evidence>
<name>J1JYZ2_9HYPH</name>
<proteinExistence type="predicted"/>
<feature type="region of interest" description="Disordered" evidence="1">
    <location>
        <begin position="53"/>
        <end position="73"/>
    </location>
</feature>
<dbReference type="Proteomes" id="UP000008952">
    <property type="component" value="Unassembled WGS sequence"/>
</dbReference>
<accession>J1JYZ2</accession>
<evidence type="ECO:0000313" key="2">
    <source>
        <dbReference type="EMBL" id="EJF90327.1"/>
    </source>
</evidence>
<keyword evidence="3" id="KW-1185">Reference proteome</keyword>
<sequence length="73" mass="8134">MSKTLKLDNEIFLALKQFQGDNPMFHNEKEAALFLLKDALLKKKYLPQNGENLVDTGADTGIKPDKLNATNDG</sequence>
<evidence type="ECO:0000313" key="3">
    <source>
        <dbReference type="Proteomes" id="UP000008952"/>
    </source>
</evidence>
<comment type="caution">
    <text evidence="2">The sequence shown here is derived from an EMBL/GenBank/DDBJ whole genome shotgun (WGS) entry which is preliminary data.</text>
</comment>
<dbReference type="EMBL" id="AIMB01000007">
    <property type="protein sequence ID" value="EJF90327.1"/>
    <property type="molecule type" value="Genomic_DNA"/>
</dbReference>
<dbReference type="PATRIC" id="fig|1094558.3.peg.796"/>